<protein>
    <submittedName>
        <fullName evidence="1">Uncharacterized protein</fullName>
    </submittedName>
</protein>
<feature type="non-terminal residue" evidence="1">
    <location>
        <position position="1"/>
    </location>
</feature>
<comment type="caution">
    <text evidence="1">The sequence shown here is derived from an EMBL/GenBank/DDBJ whole genome shotgun (WGS) entry which is preliminary data.</text>
</comment>
<evidence type="ECO:0000313" key="1">
    <source>
        <dbReference type="EMBL" id="CAF4339443.1"/>
    </source>
</evidence>
<proteinExistence type="predicted"/>
<gene>
    <name evidence="1" type="ORF">TMI583_LOCUS40494</name>
</gene>
<dbReference type="EMBL" id="CAJOBA010062644">
    <property type="protein sequence ID" value="CAF4339443.1"/>
    <property type="molecule type" value="Genomic_DNA"/>
</dbReference>
<organism evidence="1 2">
    <name type="scientific">Didymodactylos carnosus</name>
    <dbReference type="NCBI Taxonomy" id="1234261"/>
    <lineage>
        <taxon>Eukaryota</taxon>
        <taxon>Metazoa</taxon>
        <taxon>Spiralia</taxon>
        <taxon>Gnathifera</taxon>
        <taxon>Rotifera</taxon>
        <taxon>Eurotatoria</taxon>
        <taxon>Bdelloidea</taxon>
        <taxon>Philodinida</taxon>
        <taxon>Philodinidae</taxon>
        <taxon>Didymodactylos</taxon>
    </lineage>
</organism>
<accession>A0A8S2UEQ4</accession>
<name>A0A8S2UEQ4_9BILA</name>
<sequence length="128" mass="14836">TKTVIVQLPTQEQYIHLYEQHSQTLICLCSLIAVPFGKLITQFTSTYHEVCSSQFVHDEWIKYLNSEPQMAWFLNFETTVGLSLDPFQESSCSRDDIQVKGNSEKFLEKFIEKYNILNADSYKKVSIA</sequence>
<dbReference type="Proteomes" id="UP000682733">
    <property type="component" value="Unassembled WGS sequence"/>
</dbReference>
<reference evidence="1" key="1">
    <citation type="submission" date="2021-02" db="EMBL/GenBank/DDBJ databases">
        <authorList>
            <person name="Nowell W R."/>
        </authorList>
    </citation>
    <scope>NUCLEOTIDE SEQUENCE</scope>
</reference>
<evidence type="ECO:0000313" key="2">
    <source>
        <dbReference type="Proteomes" id="UP000682733"/>
    </source>
</evidence>
<dbReference type="AlphaFoldDB" id="A0A8S2UEQ4"/>